<dbReference type="Proteomes" id="UP000078550">
    <property type="component" value="Unassembled WGS sequence"/>
</dbReference>
<dbReference type="EMBL" id="FLRE01000145">
    <property type="protein sequence ID" value="SBT39564.1"/>
    <property type="molecule type" value="Genomic_DNA"/>
</dbReference>
<name>A0A1A8Z6S2_PLAOA</name>
<reference evidence="3 4" key="2">
    <citation type="submission" date="2016-05" db="EMBL/GenBank/DDBJ databases">
        <authorList>
            <person name="Naeem Raeece"/>
        </authorList>
    </citation>
    <scope>NUCLEOTIDE SEQUENCE [LARGE SCALE GENOMIC DNA]</scope>
</reference>
<dbReference type="EMBL" id="FLRD01000109">
    <property type="protein sequence ID" value="SBT38924.1"/>
    <property type="molecule type" value="Genomic_DNA"/>
</dbReference>
<keyword evidence="4" id="KW-1185">Reference proteome</keyword>
<dbReference type="Proteomes" id="UP000078555">
    <property type="component" value="Unassembled WGS sequence"/>
</dbReference>
<proteinExistence type="predicted"/>
<protein>
    <submittedName>
        <fullName evidence="2">Uncharacterized protein</fullName>
    </submittedName>
</protein>
<sequence>MLPHGLLQSIVHCIAHCIAHCITHCISHVYARRFNEVHYRTTCKRKKKLEFDLPALPSIASDDAFSPIYT</sequence>
<evidence type="ECO:0000313" key="4">
    <source>
        <dbReference type="Proteomes" id="UP000078555"/>
    </source>
</evidence>
<gene>
    <name evidence="1" type="ORF">POVWA1_039060</name>
    <name evidence="2" type="ORF">POVWA2_038020</name>
</gene>
<reference evidence="2" key="1">
    <citation type="submission" date="2016-05" db="EMBL/GenBank/DDBJ databases">
        <authorList>
            <person name="Lavstsen T."/>
            <person name="Jespersen J.S."/>
        </authorList>
    </citation>
    <scope>NUCLEOTIDE SEQUENCE [LARGE SCALE GENOMIC DNA]</scope>
</reference>
<evidence type="ECO:0000313" key="3">
    <source>
        <dbReference type="Proteomes" id="UP000078550"/>
    </source>
</evidence>
<organism evidence="2 3">
    <name type="scientific">Plasmodium ovale wallikeri</name>
    <dbReference type="NCBI Taxonomy" id="864142"/>
    <lineage>
        <taxon>Eukaryota</taxon>
        <taxon>Sar</taxon>
        <taxon>Alveolata</taxon>
        <taxon>Apicomplexa</taxon>
        <taxon>Aconoidasida</taxon>
        <taxon>Haemosporida</taxon>
        <taxon>Plasmodiidae</taxon>
        <taxon>Plasmodium</taxon>
        <taxon>Plasmodium (Plasmodium)</taxon>
    </lineage>
</organism>
<accession>A0A1A8Z6S2</accession>
<evidence type="ECO:0000313" key="1">
    <source>
        <dbReference type="EMBL" id="SBT38924.1"/>
    </source>
</evidence>
<evidence type="ECO:0000313" key="2">
    <source>
        <dbReference type="EMBL" id="SBT39564.1"/>
    </source>
</evidence>
<dbReference type="AlphaFoldDB" id="A0A1A8Z6S2"/>